<sequence length="179" mass="20417">MEQKFHSHQGADLQTGQILAIAKFVESLQENCTYPAYDDNNVAMSTAIKKLAVKFKELVEDNQHGWLGGGDALGKHWNMFFSASIRKLLRELPANNIQDISRSVEKLHREEAELKGTYHKTSIEMWDVGSARPREGGGKLLKFPLKDGYSRECMESFYTRYQDCCKINCSIHMADKARQ</sequence>
<dbReference type="VEuPathDB" id="FungiDB:SMAC_06875"/>
<accession>A0A8S8ZVZ8</accession>
<dbReference type="AlphaFoldDB" id="A0A8S8ZVZ8"/>
<reference evidence="1 2" key="1">
    <citation type="submission" date="2017-07" db="EMBL/GenBank/DDBJ databases">
        <title>Genome sequence of the Sordaria macrospora wild type strain R19027.</title>
        <authorList>
            <person name="Nowrousian M."/>
            <person name="Teichert I."/>
            <person name="Kueck U."/>
        </authorList>
    </citation>
    <scope>NUCLEOTIDE SEQUENCE [LARGE SCALE GENOMIC DNA]</scope>
    <source>
        <strain evidence="1 2">R19027</strain>
        <tissue evidence="1">Mycelium</tissue>
    </source>
</reference>
<organism evidence="1 2">
    <name type="scientific">Sordaria macrospora</name>
    <dbReference type="NCBI Taxonomy" id="5147"/>
    <lineage>
        <taxon>Eukaryota</taxon>
        <taxon>Fungi</taxon>
        <taxon>Dikarya</taxon>
        <taxon>Ascomycota</taxon>
        <taxon>Pezizomycotina</taxon>
        <taxon>Sordariomycetes</taxon>
        <taxon>Sordariomycetidae</taxon>
        <taxon>Sordariales</taxon>
        <taxon>Sordariaceae</taxon>
        <taxon>Sordaria</taxon>
    </lineage>
</organism>
<comment type="caution">
    <text evidence="1">The sequence shown here is derived from an EMBL/GenBank/DDBJ whole genome shotgun (WGS) entry which is preliminary data.</text>
</comment>
<gene>
    <name evidence="1" type="ORF">SMACR_06875</name>
</gene>
<proteinExistence type="predicted"/>
<name>A0A8S8ZVZ8_SORMA</name>
<evidence type="ECO:0000313" key="2">
    <source>
        <dbReference type="Proteomes" id="UP000433876"/>
    </source>
</evidence>
<protein>
    <submittedName>
        <fullName evidence="1">Uncharacterized protein</fullName>
    </submittedName>
</protein>
<dbReference type="EMBL" id="NMPR01000034">
    <property type="protein sequence ID" value="KAA8633658.1"/>
    <property type="molecule type" value="Genomic_DNA"/>
</dbReference>
<dbReference type="Proteomes" id="UP000433876">
    <property type="component" value="Unassembled WGS sequence"/>
</dbReference>
<evidence type="ECO:0000313" key="1">
    <source>
        <dbReference type="EMBL" id="KAA8633658.1"/>
    </source>
</evidence>